<dbReference type="AlphaFoldDB" id="A0A2M7SFQ3"/>
<comment type="caution">
    <text evidence="2">The sequence shown here is derived from an EMBL/GenBank/DDBJ whole genome shotgun (WGS) entry which is preliminary data.</text>
</comment>
<reference evidence="3" key="1">
    <citation type="submission" date="2017-09" db="EMBL/GenBank/DDBJ databases">
        <title>Depth-based differentiation of microbial function through sediment-hosted aquifers and enrichment of novel symbionts in the deep terrestrial subsurface.</title>
        <authorList>
            <person name="Probst A.J."/>
            <person name="Ladd B."/>
            <person name="Jarett J.K."/>
            <person name="Geller-Mcgrath D.E."/>
            <person name="Sieber C.M.K."/>
            <person name="Emerson J.B."/>
            <person name="Anantharaman K."/>
            <person name="Thomas B.C."/>
            <person name="Malmstrom R."/>
            <person name="Stieglmeier M."/>
            <person name="Klingl A."/>
            <person name="Woyke T."/>
            <person name="Ryan C.M."/>
            <person name="Banfield J.F."/>
        </authorList>
    </citation>
    <scope>NUCLEOTIDE SEQUENCE [LARGE SCALE GENOMIC DNA]</scope>
</reference>
<protein>
    <submittedName>
        <fullName evidence="2">Nitroreductase</fullName>
    </submittedName>
</protein>
<dbReference type="SUPFAM" id="SSF55469">
    <property type="entry name" value="FMN-dependent nitroreductase-like"/>
    <property type="match status" value="1"/>
</dbReference>
<dbReference type="InterPro" id="IPR052544">
    <property type="entry name" value="Bacteriocin_Proc_Enz"/>
</dbReference>
<sequence>MLVVLVLMLVLIQKEREAKEIEKSSASQVIQLPQPVKKGGFSVEAAILKRRSRREFSGQALKCEQVSQLLWAAQGITDPDGSMRAVPSAGALYPLEIYAVCPESTYHYLPKEHSLERISDKDLRSDLSNAAMGQTSILDAPMDIVITAVFERTTAKYGERGIRYAHMEAGHCAQNIQLQAVALGLGSVPVGAFSDDGVSKVLGLPAECKPLYIIPVGYPQ</sequence>
<dbReference type="Proteomes" id="UP000229307">
    <property type="component" value="Unassembled WGS sequence"/>
</dbReference>
<proteinExistence type="predicted"/>
<dbReference type="CDD" id="cd02142">
    <property type="entry name" value="McbC_SagB-like_oxidoreductase"/>
    <property type="match status" value="1"/>
</dbReference>
<dbReference type="InterPro" id="IPR000415">
    <property type="entry name" value="Nitroreductase-like"/>
</dbReference>
<dbReference type="NCBIfam" id="TIGR03605">
    <property type="entry name" value="antibiot_sagB"/>
    <property type="match status" value="1"/>
</dbReference>
<dbReference type="GO" id="GO:0016491">
    <property type="term" value="F:oxidoreductase activity"/>
    <property type="evidence" value="ECO:0007669"/>
    <property type="project" value="InterPro"/>
</dbReference>
<evidence type="ECO:0000259" key="1">
    <source>
        <dbReference type="Pfam" id="PF00881"/>
    </source>
</evidence>
<dbReference type="Gene3D" id="3.40.109.10">
    <property type="entry name" value="NADH Oxidase"/>
    <property type="match status" value="1"/>
</dbReference>
<dbReference type="InterPro" id="IPR020051">
    <property type="entry name" value="SagB-type_dehydrogenase"/>
</dbReference>
<evidence type="ECO:0000313" key="2">
    <source>
        <dbReference type="EMBL" id="PIZ18291.1"/>
    </source>
</evidence>
<dbReference type="PANTHER" id="PTHR43745:SF2">
    <property type="entry name" value="NITROREDUCTASE MJ1384-RELATED"/>
    <property type="match status" value="1"/>
</dbReference>
<dbReference type="Pfam" id="PF00881">
    <property type="entry name" value="Nitroreductase"/>
    <property type="match status" value="1"/>
</dbReference>
<accession>A0A2M7SFQ3</accession>
<feature type="domain" description="Nitroreductase" evidence="1">
    <location>
        <begin position="47"/>
        <end position="218"/>
    </location>
</feature>
<organism evidence="2 3">
    <name type="scientific">Candidatus Desantisbacteria bacterium CG_4_10_14_0_8_um_filter_48_22</name>
    <dbReference type="NCBI Taxonomy" id="1974543"/>
    <lineage>
        <taxon>Bacteria</taxon>
        <taxon>Candidatus Desantisiibacteriota</taxon>
    </lineage>
</organism>
<dbReference type="EMBL" id="PFMR01000008">
    <property type="protein sequence ID" value="PIZ18291.1"/>
    <property type="molecule type" value="Genomic_DNA"/>
</dbReference>
<gene>
    <name evidence="2" type="ORF">COY52_00240</name>
</gene>
<dbReference type="PANTHER" id="PTHR43745">
    <property type="entry name" value="NITROREDUCTASE MJ1384-RELATED"/>
    <property type="match status" value="1"/>
</dbReference>
<evidence type="ECO:0000313" key="3">
    <source>
        <dbReference type="Proteomes" id="UP000229307"/>
    </source>
</evidence>
<dbReference type="InterPro" id="IPR029479">
    <property type="entry name" value="Nitroreductase"/>
</dbReference>
<name>A0A2M7SFQ3_9BACT</name>